<name>A0AAD6ZN75_9AGAR</name>
<gene>
    <name evidence="2" type="ORF">DFH08DRAFT_1021920</name>
</gene>
<dbReference type="AlphaFoldDB" id="A0AAD6ZN75"/>
<feature type="region of interest" description="Disordered" evidence="1">
    <location>
        <begin position="1"/>
        <end position="65"/>
    </location>
</feature>
<feature type="compositionally biased region" description="Pro residues" evidence="1">
    <location>
        <begin position="46"/>
        <end position="57"/>
    </location>
</feature>
<keyword evidence="3" id="KW-1185">Reference proteome</keyword>
<comment type="caution">
    <text evidence="2">The sequence shown here is derived from an EMBL/GenBank/DDBJ whole genome shotgun (WGS) entry which is preliminary data.</text>
</comment>
<feature type="region of interest" description="Disordered" evidence="1">
    <location>
        <begin position="175"/>
        <end position="230"/>
    </location>
</feature>
<organism evidence="2 3">
    <name type="scientific">Mycena albidolilacea</name>
    <dbReference type="NCBI Taxonomy" id="1033008"/>
    <lineage>
        <taxon>Eukaryota</taxon>
        <taxon>Fungi</taxon>
        <taxon>Dikarya</taxon>
        <taxon>Basidiomycota</taxon>
        <taxon>Agaricomycotina</taxon>
        <taxon>Agaricomycetes</taxon>
        <taxon>Agaricomycetidae</taxon>
        <taxon>Agaricales</taxon>
        <taxon>Marasmiineae</taxon>
        <taxon>Mycenaceae</taxon>
        <taxon>Mycena</taxon>
    </lineage>
</organism>
<protein>
    <submittedName>
        <fullName evidence="2">Uncharacterized protein</fullName>
    </submittedName>
</protein>
<feature type="compositionally biased region" description="Low complexity" evidence="1">
    <location>
        <begin position="200"/>
        <end position="210"/>
    </location>
</feature>
<feature type="region of interest" description="Disordered" evidence="1">
    <location>
        <begin position="286"/>
        <end position="316"/>
    </location>
</feature>
<evidence type="ECO:0000313" key="2">
    <source>
        <dbReference type="EMBL" id="KAJ7330875.1"/>
    </source>
</evidence>
<proteinExistence type="predicted"/>
<feature type="compositionally biased region" description="Low complexity" evidence="1">
    <location>
        <begin position="34"/>
        <end position="45"/>
    </location>
</feature>
<accession>A0AAD6ZN75</accession>
<reference evidence="2" key="1">
    <citation type="submission" date="2023-03" db="EMBL/GenBank/DDBJ databases">
        <title>Massive genome expansion in bonnet fungi (Mycena s.s.) driven by repeated elements and novel gene families across ecological guilds.</title>
        <authorList>
            <consortium name="Lawrence Berkeley National Laboratory"/>
            <person name="Harder C.B."/>
            <person name="Miyauchi S."/>
            <person name="Viragh M."/>
            <person name="Kuo A."/>
            <person name="Thoen E."/>
            <person name="Andreopoulos B."/>
            <person name="Lu D."/>
            <person name="Skrede I."/>
            <person name="Drula E."/>
            <person name="Henrissat B."/>
            <person name="Morin E."/>
            <person name="Kohler A."/>
            <person name="Barry K."/>
            <person name="LaButti K."/>
            <person name="Morin E."/>
            <person name="Salamov A."/>
            <person name="Lipzen A."/>
            <person name="Mereny Z."/>
            <person name="Hegedus B."/>
            <person name="Baldrian P."/>
            <person name="Stursova M."/>
            <person name="Weitz H."/>
            <person name="Taylor A."/>
            <person name="Grigoriev I.V."/>
            <person name="Nagy L.G."/>
            <person name="Martin F."/>
            <person name="Kauserud H."/>
        </authorList>
    </citation>
    <scope>NUCLEOTIDE SEQUENCE</scope>
    <source>
        <strain evidence="2">CBHHK002</strain>
    </source>
</reference>
<evidence type="ECO:0000256" key="1">
    <source>
        <dbReference type="SAM" id="MobiDB-lite"/>
    </source>
</evidence>
<sequence length="316" mass="34410">MVPEMAGSTRGARRPPECHTLAERTLPPPASVKSRPLSLPRSHPQSPSPPRQSPPIQNPHLKADPRRCFGFGSTMQEAQEDQVGACTVRKARSEVERGGEREMMISLWARAGATYTGITAIRPRKVAPPERHPSTCPPAIVNGRIYSPRTTTSYHCDRANSRVLYIRPHRRRAPHPLASSYSLHTHTPPLARSTPVSTHSLLAPRSASLPRRPRRRATPTNESVRRARNGMDGRRVCSPVAVALEHFLDRSCPAERESAASARNGARSSTKVPALDEVGGRERDMGACAGAVRRGRVPSMGPSTVDEAEVNVDAGV</sequence>
<dbReference type="Proteomes" id="UP001218218">
    <property type="component" value="Unassembled WGS sequence"/>
</dbReference>
<evidence type="ECO:0000313" key="3">
    <source>
        <dbReference type="Proteomes" id="UP001218218"/>
    </source>
</evidence>
<dbReference type="EMBL" id="JARIHO010000036">
    <property type="protein sequence ID" value="KAJ7330875.1"/>
    <property type="molecule type" value="Genomic_DNA"/>
</dbReference>